<gene>
    <name evidence="13" type="ORF">JCM31826_22110</name>
</gene>
<reference evidence="13 14" key="1">
    <citation type="submission" date="2018-11" db="EMBL/GenBank/DDBJ databases">
        <title>Schleiferia aggregans sp. nov., a moderately thermophilic heterotrophic bacterium isolated from microbial mats at a terrestrial hot spring.</title>
        <authorList>
            <person name="Iino T."/>
            <person name="Ohkuma M."/>
            <person name="Haruta S."/>
        </authorList>
    </citation>
    <scope>NUCLEOTIDE SEQUENCE [LARGE SCALE GENOMIC DNA]</scope>
    <source>
        <strain evidence="13 14">LA</strain>
    </source>
</reference>
<dbReference type="Gene3D" id="3.10.520.10">
    <property type="entry name" value="ApbE-like domains"/>
    <property type="match status" value="1"/>
</dbReference>
<organism evidence="13 14">
    <name type="scientific">Thermaurantimonas aggregans</name>
    <dbReference type="NCBI Taxonomy" id="2173829"/>
    <lineage>
        <taxon>Bacteria</taxon>
        <taxon>Pseudomonadati</taxon>
        <taxon>Bacteroidota</taxon>
        <taxon>Flavobacteriia</taxon>
        <taxon>Flavobacteriales</taxon>
        <taxon>Schleiferiaceae</taxon>
        <taxon>Thermaurantimonas</taxon>
    </lineage>
</organism>
<evidence type="ECO:0000256" key="9">
    <source>
        <dbReference type="ARBA" id="ARBA00048540"/>
    </source>
</evidence>
<keyword evidence="6 10" id="KW-0274">FAD</keyword>
<evidence type="ECO:0000256" key="2">
    <source>
        <dbReference type="ARBA" id="ARBA00016337"/>
    </source>
</evidence>
<dbReference type="InterPro" id="IPR024932">
    <property type="entry name" value="ApbE"/>
</dbReference>
<comment type="caution">
    <text evidence="13">The sequence shown here is derived from an EMBL/GenBank/DDBJ whole genome shotgun (WGS) entry which is preliminary data.</text>
</comment>
<dbReference type="PANTHER" id="PTHR30040:SF2">
    <property type="entry name" value="FAD:PROTEIN FMN TRANSFERASE"/>
    <property type="match status" value="1"/>
</dbReference>
<evidence type="ECO:0000256" key="8">
    <source>
        <dbReference type="ARBA" id="ARBA00031306"/>
    </source>
</evidence>
<evidence type="ECO:0000313" key="13">
    <source>
        <dbReference type="EMBL" id="GCD78729.1"/>
    </source>
</evidence>
<dbReference type="Pfam" id="PF02424">
    <property type="entry name" value="ApbE"/>
    <property type="match status" value="1"/>
</dbReference>
<feature type="binding site" evidence="11">
    <location>
        <position position="166"/>
    </location>
    <ligand>
        <name>Mg(2+)</name>
        <dbReference type="ChEBI" id="CHEBI:18420"/>
    </ligand>
</feature>
<dbReference type="SUPFAM" id="SSF143631">
    <property type="entry name" value="ApbE-like"/>
    <property type="match status" value="1"/>
</dbReference>
<comment type="cofactor">
    <cofactor evidence="11">
        <name>Mg(2+)</name>
        <dbReference type="ChEBI" id="CHEBI:18420"/>
    </cofactor>
    <cofactor evidence="11">
        <name>Mn(2+)</name>
        <dbReference type="ChEBI" id="CHEBI:29035"/>
    </cofactor>
    <text evidence="11">Magnesium. Can also use manganese.</text>
</comment>
<comment type="subcellular location">
    <subcellularLocation>
        <location evidence="12">Cell inner membrane</location>
        <topology evidence="12">Lipid-anchor</topology>
        <orientation evidence="12">Periplasmic side</orientation>
    </subcellularLocation>
</comment>
<evidence type="ECO:0000256" key="5">
    <source>
        <dbReference type="ARBA" id="ARBA00022723"/>
    </source>
</evidence>
<dbReference type="EC" id="2.7.1.180" evidence="1 10"/>
<dbReference type="OrthoDB" id="9778595at2"/>
<dbReference type="EMBL" id="BHZE01000038">
    <property type="protein sequence ID" value="GCD78729.1"/>
    <property type="molecule type" value="Genomic_DNA"/>
</dbReference>
<dbReference type="Proteomes" id="UP000286715">
    <property type="component" value="Unassembled WGS sequence"/>
</dbReference>
<keyword evidence="12" id="KW-0449">Lipoprotein</keyword>
<keyword evidence="12" id="KW-1003">Cell membrane</keyword>
<comment type="similarity">
    <text evidence="10 12">Belongs to the ApbE family.</text>
</comment>
<evidence type="ECO:0000256" key="6">
    <source>
        <dbReference type="ARBA" id="ARBA00022827"/>
    </source>
</evidence>
<dbReference type="RefSeq" id="WP_124398783.1">
    <property type="nucleotide sequence ID" value="NZ_BHZE01000038.1"/>
</dbReference>
<name>A0A401XNZ0_9FLAO</name>
<evidence type="ECO:0000256" key="4">
    <source>
        <dbReference type="ARBA" id="ARBA00022679"/>
    </source>
</evidence>
<feature type="binding site" evidence="11">
    <location>
        <position position="287"/>
    </location>
    <ligand>
        <name>Mg(2+)</name>
        <dbReference type="ChEBI" id="CHEBI:18420"/>
    </ligand>
</feature>
<keyword evidence="12" id="KW-0472">Membrane</keyword>
<evidence type="ECO:0000256" key="10">
    <source>
        <dbReference type="PIRNR" id="PIRNR006268"/>
    </source>
</evidence>
<sequence>MKSLFKLIFLLTFMIQACQPKVGEEVMRINRGKAQGTTYNIQYITIQGTDYQREIDSIFAFVDQEMSTYVPSSTISRLNAGEVTPIETHFYNVLKLSDKIYQMTDGLFDITVYPLVQLWKIEDPNFTGAIDSSKVDSVLNFIGFSKIAYDSTSVKLPAGMKLDLNAIAQGYTVDVIAEFLESKGIQNYMVEVGGEVRCKGKNINNKIWLIGIEKPVDDPNNQKFQTVIKLKDKSLATSGSYRKYRTLPNGSRLSHTINPKTGYPTNHNLLSVSVMADDCATADGLATALLVMGLQEAKQFASKHPEFEYLFIYFDRYKGYETWRSEGFSKYVER</sequence>
<dbReference type="PANTHER" id="PTHR30040">
    <property type="entry name" value="THIAMINE BIOSYNTHESIS LIPOPROTEIN APBE"/>
    <property type="match status" value="1"/>
</dbReference>
<evidence type="ECO:0000256" key="12">
    <source>
        <dbReference type="RuleBase" id="RU363002"/>
    </source>
</evidence>
<keyword evidence="3 10" id="KW-0285">Flavoprotein</keyword>
<comment type="function">
    <text evidence="12">Flavin transferase that catalyzes the transfer of the FMN moiety of FAD and its covalent binding to the hydroxyl group of a threonine residue in a target flavoprotein.</text>
</comment>
<evidence type="ECO:0000256" key="11">
    <source>
        <dbReference type="PIRSR" id="PIRSR006268-2"/>
    </source>
</evidence>
<keyword evidence="12" id="KW-0997">Cell inner membrane</keyword>
<evidence type="ECO:0000256" key="1">
    <source>
        <dbReference type="ARBA" id="ARBA00011955"/>
    </source>
</evidence>
<dbReference type="InterPro" id="IPR003374">
    <property type="entry name" value="ApbE-like_sf"/>
</dbReference>
<evidence type="ECO:0000313" key="14">
    <source>
        <dbReference type="Proteomes" id="UP000286715"/>
    </source>
</evidence>
<dbReference type="AlphaFoldDB" id="A0A401XNZ0"/>
<dbReference type="GO" id="GO:0016740">
    <property type="term" value="F:transferase activity"/>
    <property type="evidence" value="ECO:0007669"/>
    <property type="project" value="UniProtKB-UniRule"/>
</dbReference>
<dbReference type="PROSITE" id="PS51257">
    <property type="entry name" value="PROKAR_LIPOPROTEIN"/>
    <property type="match status" value="1"/>
</dbReference>
<dbReference type="GO" id="GO:0005886">
    <property type="term" value="C:plasma membrane"/>
    <property type="evidence" value="ECO:0007669"/>
    <property type="project" value="UniProtKB-SubCell"/>
</dbReference>
<accession>A0A401XNZ0</accession>
<feature type="binding site" evidence="11">
    <location>
        <position position="283"/>
    </location>
    <ligand>
        <name>Mg(2+)</name>
        <dbReference type="ChEBI" id="CHEBI:18420"/>
    </ligand>
</feature>
<keyword evidence="5 10" id="KW-0479">Metal-binding</keyword>
<protein>
    <recommendedName>
        <fullName evidence="2 10">FAD:protein FMN transferase</fullName>
        <ecNumber evidence="1 10">2.7.1.180</ecNumber>
    </recommendedName>
    <alternativeName>
        <fullName evidence="8 10">Flavin transferase</fullName>
    </alternativeName>
</protein>
<evidence type="ECO:0000256" key="3">
    <source>
        <dbReference type="ARBA" id="ARBA00022630"/>
    </source>
</evidence>
<evidence type="ECO:0000256" key="7">
    <source>
        <dbReference type="ARBA" id="ARBA00022842"/>
    </source>
</evidence>
<keyword evidence="4 10" id="KW-0808">Transferase</keyword>
<dbReference type="GO" id="GO:0046872">
    <property type="term" value="F:metal ion binding"/>
    <property type="evidence" value="ECO:0007669"/>
    <property type="project" value="UniProtKB-UniRule"/>
</dbReference>
<proteinExistence type="inferred from homology"/>
<keyword evidence="14" id="KW-1185">Reference proteome</keyword>
<dbReference type="PIRSF" id="PIRSF006268">
    <property type="entry name" value="ApbE"/>
    <property type="match status" value="1"/>
</dbReference>
<keyword evidence="7 10" id="KW-0460">Magnesium</keyword>
<comment type="catalytic activity">
    <reaction evidence="9 10 12">
        <text>L-threonyl-[protein] + FAD = FMN-L-threonyl-[protein] + AMP + H(+)</text>
        <dbReference type="Rhea" id="RHEA:36847"/>
        <dbReference type="Rhea" id="RHEA-COMP:11060"/>
        <dbReference type="Rhea" id="RHEA-COMP:11061"/>
        <dbReference type="ChEBI" id="CHEBI:15378"/>
        <dbReference type="ChEBI" id="CHEBI:30013"/>
        <dbReference type="ChEBI" id="CHEBI:57692"/>
        <dbReference type="ChEBI" id="CHEBI:74257"/>
        <dbReference type="ChEBI" id="CHEBI:456215"/>
        <dbReference type="EC" id="2.7.1.180"/>
    </reaction>
</comment>